<keyword evidence="5" id="KW-1185">Reference proteome</keyword>
<feature type="transmembrane region" description="Helical" evidence="1">
    <location>
        <begin position="15"/>
        <end position="32"/>
    </location>
</feature>
<reference evidence="3 5" key="2">
    <citation type="submission" date="2018-03" db="EMBL/GenBank/DDBJ databases">
        <title>Genomic Encyclopedia of Archaeal and Bacterial Type Strains, Phase II (KMG-II): from individual species to whole genera.</title>
        <authorList>
            <person name="Goeker M."/>
        </authorList>
    </citation>
    <scope>NUCLEOTIDE SEQUENCE [LARGE SCALE GENOMIC DNA]</scope>
    <source>
        <strain evidence="3 5">DSM 22727</strain>
    </source>
</reference>
<keyword evidence="1" id="KW-0472">Membrane</keyword>
<dbReference type="RefSeq" id="WP_036582540.1">
    <property type="nucleotide sequence ID" value="NZ_JPJI01000032.1"/>
</dbReference>
<evidence type="ECO:0000313" key="3">
    <source>
        <dbReference type="EMBL" id="PRX14939.1"/>
    </source>
</evidence>
<evidence type="ECO:0000313" key="5">
    <source>
        <dbReference type="Proteomes" id="UP000239997"/>
    </source>
</evidence>
<reference evidence="2 4" key="1">
    <citation type="submission" date="2014-07" db="EMBL/GenBank/DDBJ databases">
        <title>Draft genome sequence of Nonlabens ulvanivorans, an ulvan degrading bacterium.</title>
        <authorList>
            <person name="Kopel M."/>
            <person name="Helbert W."/>
            <person name="Henrissat B."/>
            <person name="Doniger T."/>
            <person name="Banin E."/>
        </authorList>
    </citation>
    <scope>NUCLEOTIDE SEQUENCE [LARGE SCALE GENOMIC DNA]</scope>
    <source>
        <strain evidence="2 4">PLR</strain>
    </source>
</reference>
<accession>A0A084JT27</accession>
<evidence type="ECO:0000256" key="1">
    <source>
        <dbReference type="SAM" id="Phobius"/>
    </source>
</evidence>
<sequence>MNKSIDYIWKTIKNYYWLLVIPIFVFLYFKTLQNERELDNSFKFTFARVNYTSSVYKKYSKRSYHYEFFVEGKKYLGNSNAYISDDIKIGNFYQVKFASNNPRNNKIDFTTQYYQIISGFESDKIDTAYIDVSKYKVDSVDLKNRFNRVKALIEN</sequence>
<dbReference type="Proteomes" id="UP000028531">
    <property type="component" value="Unassembled WGS sequence"/>
</dbReference>
<dbReference type="EMBL" id="PVNA01000001">
    <property type="protein sequence ID" value="PRX14939.1"/>
    <property type="molecule type" value="Genomic_DNA"/>
</dbReference>
<organism evidence="2 4">
    <name type="scientific">Nonlabens ulvanivorans</name>
    <name type="common">Persicivirga ulvanivorans</name>
    <dbReference type="NCBI Taxonomy" id="906888"/>
    <lineage>
        <taxon>Bacteria</taxon>
        <taxon>Pseudomonadati</taxon>
        <taxon>Bacteroidota</taxon>
        <taxon>Flavobacteriia</taxon>
        <taxon>Flavobacteriales</taxon>
        <taxon>Flavobacteriaceae</taxon>
        <taxon>Nonlabens</taxon>
    </lineage>
</organism>
<evidence type="ECO:0000313" key="4">
    <source>
        <dbReference type="Proteomes" id="UP000028531"/>
    </source>
</evidence>
<evidence type="ECO:0000313" key="2">
    <source>
        <dbReference type="EMBL" id="KEZ92111.1"/>
    </source>
</evidence>
<dbReference type="OrthoDB" id="1144684at2"/>
<keyword evidence="1" id="KW-1133">Transmembrane helix</keyword>
<keyword evidence="1" id="KW-0812">Transmembrane</keyword>
<comment type="caution">
    <text evidence="2">The sequence shown here is derived from an EMBL/GenBank/DDBJ whole genome shotgun (WGS) entry which is preliminary data.</text>
</comment>
<protein>
    <submittedName>
        <fullName evidence="2">Uncharacterized protein</fullName>
    </submittedName>
</protein>
<proteinExistence type="predicted"/>
<gene>
    <name evidence="2" type="ORF">IL45_08120</name>
    <name evidence="3" type="ORF">LY02_00150</name>
</gene>
<dbReference type="EMBL" id="JPJI01000032">
    <property type="protein sequence ID" value="KEZ92111.1"/>
    <property type="molecule type" value="Genomic_DNA"/>
</dbReference>
<dbReference type="AlphaFoldDB" id="A0A084JT27"/>
<dbReference type="Proteomes" id="UP000239997">
    <property type="component" value="Unassembled WGS sequence"/>
</dbReference>
<name>A0A084JT27_NONUL</name>